<comment type="caution">
    <text evidence="2">The sequence shown here is derived from an EMBL/GenBank/DDBJ whole genome shotgun (WGS) entry which is preliminary data.</text>
</comment>
<sequence>MKPQLKVGLAFGLGTMFGIVMSRGARFHCHKAAMLGHHPNRTCRKQPHSKETAAEVDVAKRDEATLLKND</sequence>
<feature type="compositionally biased region" description="Basic and acidic residues" evidence="1">
    <location>
        <begin position="48"/>
        <end position="70"/>
    </location>
</feature>
<gene>
    <name evidence="2" type="ORF">L195_g052424</name>
</gene>
<accession>A0A2K3K517</accession>
<evidence type="ECO:0000256" key="1">
    <source>
        <dbReference type="SAM" id="MobiDB-lite"/>
    </source>
</evidence>
<organism evidence="2 3">
    <name type="scientific">Trifolium pratense</name>
    <name type="common">Red clover</name>
    <dbReference type="NCBI Taxonomy" id="57577"/>
    <lineage>
        <taxon>Eukaryota</taxon>
        <taxon>Viridiplantae</taxon>
        <taxon>Streptophyta</taxon>
        <taxon>Embryophyta</taxon>
        <taxon>Tracheophyta</taxon>
        <taxon>Spermatophyta</taxon>
        <taxon>Magnoliopsida</taxon>
        <taxon>eudicotyledons</taxon>
        <taxon>Gunneridae</taxon>
        <taxon>Pentapetalae</taxon>
        <taxon>rosids</taxon>
        <taxon>fabids</taxon>
        <taxon>Fabales</taxon>
        <taxon>Fabaceae</taxon>
        <taxon>Papilionoideae</taxon>
        <taxon>50 kb inversion clade</taxon>
        <taxon>NPAAA clade</taxon>
        <taxon>Hologalegina</taxon>
        <taxon>IRL clade</taxon>
        <taxon>Trifolieae</taxon>
        <taxon>Trifolium</taxon>
    </lineage>
</organism>
<name>A0A2K3K517_TRIPR</name>
<reference evidence="2 3" key="2">
    <citation type="journal article" date="2017" name="Front. Plant Sci.">
        <title>Gene Classification and Mining of Molecular Markers Useful in Red Clover (Trifolium pratense) Breeding.</title>
        <authorList>
            <person name="Istvanek J."/>
            <person name="Dluhosova J."/>
            <person name="Dluhos P."/>
            <person name="Patkova L."/>
            <person name="Nedelnik J."/>
            <person name="Repkova J."/>
        </authorList>
    </citation>
    <scope>NUCLEOTIDE SEQUENCE [LARGE SCALE GENOMIC DNA]</scope>
    <source>
        <strain evidence="3">cv. Tatra</strain>
        <tissue evidence="2">Young leaves</tissue>
    </source>
</reference>
<dbReference type="Proteomes" id="UP000236291">
    <property type="component" value="Unassembled WGS sequence"/>
</dbReference>
<dbReference type="AlphaFoldDB" id="A0A2K3K517"/>
<reference evidence="2 3" key="1">
    <citation type="journal article" date="2014" name="Am. J. Bot.">
        <title>Genome assembly and annotation for red clover (Trifolium pratense; Fabaceae).</title>
        <authorList>
            <person name="Istvanek J."/>
            <person name="Jaros M."/>
            <person name="Krenek A."/>
            <person name="Repkova J."/>
        </authorList>
    </citation>
    <scope>NUCLEOTIDE SEQUENCE [LARGE SCALE GENOMIC DNA]</scope>
    <source>
        <strain evidence="3">cv. Tatra</strain>
        <tissue evidence="2">Young leaves</tissue>
    </source>
</reference>
<dbReference type="EMBL" id="ASHM01085086">
    <property type="protein sequence ID" value="PNX61380.1"/>
    <property type="molecule type" value="Genomic_DNA"/>
</dbReference>
<proteinExistence type="predicted"/>
<feature type="compositionally biased region" description="Basic residues" evidence="1">
    <location>
        <begin position="38"/>
        <end position="47"/>
    </location>
</feature>
<feature type="region of interest" description="Disordered" evidence="1">
    <location>
        <begin position="38"/>
        <end position="70"/>
    </location>
</feature>
<evidence type="ECO:0000313" key="3">
    <source>
        <dbReference type="Proteomes" id="UP000236291"/>
    </source>
</evidence>
<protein>
    <submittedName>
        <fullName evidence="2">Uncharacterized protein</fullName>
    </submittedName>
</protein>
<evidence type="ECO:0000313" key="2">
    <source>
        <dbReference type="EMBL" id="PNX61380.1"/>
    </source>
</evidence>